<dbReference type="AlphaFoldDB" id="A0AAD6SYW7"/>
<reference evidence="3" key="1">
    <citation type="submission" date="2023-03" db="EMBL/GenBank/DDBJ databases">
        <title>Massive genome expansion in bonnet fungi (Mycena s.s.) driven by repeated elements and novel gene families across ecological guilds.</title>
        <authorList>
            <consortium name="Lawrence Berkeley National Laboratory"/>
            <person name="Harder C.B."/>
            <person name="Miyauchi S."/>
            <person name="Viragh M."/>
            <person name="Kuo A."/>
            <person name="Thoen E."/>
            <person name="Andreopoulos B."/>
            <person name="Lu D."/>
            <person name="Skrede I."/>
            <person name="Drula E."/>
            <person name="Henrissat B."/>
            <person name="Morin E."/>
            <person name="Kohler A."/>
            <person name="Barry K."/>
            <person name="LaButti K."/>
            <person name="Morin E."/>
            <person name="Salamov A."/>
            <person name="Lipzen A."/>
            <person name="Mereny Z."/>
            <person name="Hegedus B."/>
            <person name="Baldrian P."/>
            <person name="Stursova M."/>
            <person name="Weitz H."/>
            <person name="Taylor A."/>
            <person name="Grigoriev I.V."/>
            <person name="Nagy L.G."/>
            <person name="Martin F."/>
            <person name="Kauserud H."/>
        </authorList>
    </citation>
    <scope>NUCLEOTIDE SEQUENCE</scope>
    <source>
        <strain evidence="3">CBHHK200</strain>
    </source>
</reference>
<evidence type="ECO:0000313" key="3">
    <source>
        <dbReference type="EMBL" id="KAJ7036601.1"/>
    </source>
</evidence>
<dbReference type="CDD" id="cd02440">
    <property type="entry name" value="AdoMet_MTases"/>
    <property type="match status" value="1"/>
</dbReference>
<keyword evidence="4" id="KW-1185">Reference proteome</keyword>
<evidence type="ECO:0000313" key="4">
    <source>
        <dbReference type="Proteomes" id="UP001218188"/>
    </source>
</evidence>
<dbReference type="InterPro" id="IPR041698">
    <property type="entry name" value="Methyltransf_25"/>
</dbReference>
<dbReference type="Proteomes" id="UP001218188">
    <property type="component" value="Unassembled WGS sequence"/>
</dbReference>
<dbReference type="InterPro" id="IPR029063">
    <property type="entry name" value="SAM-dependent_MTases_sf"/>
</dbReference>
<feature type="domain" description="Methyltransferase" evidence="2">
    <location>
        <begin position="49"/>
        <end position="118"/>
    </location>
</feature>
<keyword evidence="3" id="KW-0489">Methyltransferase</keyword>
<dbReference type="GO" id="GO:0032259">
    <property type="term" value="P:methylation"/>
    <property type="evidence" value="ECO:0007669"/>
    <property type="project" value="UniProtKB-KW"/>
</dbReference>
<gene>
    <name evidence="3" type="ORF">C8F04DRAFT_1036575</name>
</gene>
<proteinExistence type="predicted"/>
<sequence length="122" mass="13887">MIEAQNIYDEPTFWEHYNKFPRSEKGELGASEWPELLRILPKDFNHKKVLDLACGEGWFARWSRLNGAAQVDAMDLSTNMLAKAKKQGLANGITDINYSVMNFETLRLPWGAYDVVFCGLAT</sequence>
<dbReference type="PANTHER" id="PTHR43861">
    <property type="entry name" value="TRANS-ACONITATE 2-METHYLTRANSFERASE-RELATED"/>
    <property type="match status" value="1"/>
</dbReference>
<dbReference type="Gene3D" id="3.40.50.150">
    <property type="entry name" value="Vaccinia Virus protein VP39"/>
    <property type="match status" value="1"/>
</dbReference>
<comment type="caution">
    <text evidence="3">The sequence shown here is derived from an EMBL/GenBank/DDBJ whole genome shotgun (WGS) entry which is preliminary data.</text>
</comment>
<dbReference type="Pfam" id="PF13649">
    <property type="entry name" value="Methyltransf_25"/>
    <property type="match status" value="1"/>
</dbReference>
<accession>A0AAD6SYW7</accession>
<dbReference type="EMBL" id="JARJCM010000042">
    <property type="protein sequence ID" value="KAJ7036601.1"/>
    <property type="molecule type" value="Genomic_DNA"/>
</dbReference>
<organism evidence="3 4">
    <name type="scientific">Mycena alexandri</name>
    <dbReference type="NCBI Taxonomy" id="1745969"/>
    <lineage>
        <taxon>Eukaryota</taxon>
        <taxon>Fungi</taxon>
        <taxon>Dikarya</taxon>
        <taxon>Basidiomycota</taxon>
        <taxon>Agaricomycotina</taxon>
        <taxon>Agaricomycetes</taxon>
        <taxon>Agaricomycetidae</taxon>
        <taxon>Agaricales</taxon>
        <taxon>Marasmiineae</taxon>
        <taxon>Mycenaceae</taxon>
        <taxon>Mycena</taxon>
    </lineage>
</organism>
<evidence type="ECO:0000256" key="1">
    <source>
        <dbReference type="ARBA" id="ARBA00022679"/>
    </source>
</evidence>
<protein>
    <submittedName>
        <fullName evidence="3">S-adenosyl-L-methionine-dependent methyltransferase</fullName>
    </submittedName>
</protein>
<dbReference type="GO" id="GO:0008168">
    <property type="term" value="F:methyltransferase activity"/>
    <property type="evidence" value="ECO:0007669"/>
    <property type="project" value="UniProtKB-KW"/>
</dbReference>
<keyword evidence="1" id="KW-0808">Transferase</keyword>
<dbReference type="SUPFAM" id="SSF53335">
    <property type="entry name" value="S-adenosyl-L-methionine-dependent methyltransferases"/>
    <property type="match status" value="1"/>
</dbReference>
<name>A0AAD6SYW7_9AGAR</name>
<evidence type="ECO:0000259" key="2">
    <source>
        <dbReference type="Pfam" id="PF13649"/>
    </source>
</evidence>